<proteinExistence type="predicted"/>
<name>A0A9P4P6F5_9PLEO</name>
<organism evidence="3 4">
    <name type="scientific">Karstenula rhodostoma CBS 690.94</name>
    <dbReference type="NCBI Taxonomy" id="1392251"/>
    <lineage>
        <taxon>Eukaryota</taxon>
        <taxon>Fungi</taxon>
        <taxon>Dikarya</taxon>
        <taxon>Ascomycota</taxon>
        <taxon>Pezizomycotina</taxon>
        <taxon>Dothideomycetes</taxon>
        <taxon>Pleosporomycetidae</taxon>
        <taxon>Pleosporales</taxon>
        <taxon>Massarineae</taxon>
        <taxon>Didymosphaeriaceae</taxon>
        <taxon>Karstenula</taxon>
    </lineage>
</organism>
<dbReference type="Pfam" id="PF26648">
    <property type="entry name" value="zf_Tbcl_4"/>
    <property type="match status" value="1"/>
</dbReference>
<protein>
    <submittedName>
        <fullName evidence="3">Uncharacterized protein</fullName>
    </submittedName>
</protein>
<evidence type="ECO:0000259" key="1">
    <source>
        <dbReference type="Pfam" id="PF26647"/>
    </source>
</evidence>
<feature type="domain" description="Probable treble clef zinc finger fungi" evidence="2">
    <location>
        <begin position="71"/>
        <end position="103"/>
    </location>
</feature>
<dbReference type="InterPro" id="IPR058251">
    <property type="entry name" value="zf_Tbcl_3"/>
</dbReference>
<dbReference type="InterPro" id="IPR058252">
    <property type="entry name" value="zf_Tbcl_4"/>
</dbReference>
<accession>A0A9P4P6F5</accession>
<feature type="domain" description="Probable treble clef zinc finger" evidence="1">
    <location>
        <begin position="29"/>
        <end position="69"/>
    </location>
</feature>
<dbReference type="EMBL" id="MU001516">
    <property type="protein sequence ID" value="KAF2437429.1"/>
    <property type="molecule type" value="Genomic_DNA"/>
</dbReference>
<dbReference type="Pfam" id="PF26647">
    <property type="entry name" value="zf_Tbcl_3"/>
    <property type="match status" value="1"/>
</dbReference>
<gene>
    <name evidence="3" type="ORF">P171DRAFT_506251</name>
</gene>
<dbReference type="OrthoDB" id="5600002at2759"/>
<comment type="caution">
    <text evidence="3">The sequence shown here is derived from an EMBL/GenBank/DDBJ whole genome shotgun (WGS) entry which is preliminary data.</text>
</comment>
<evidence type="ECO:0000313" key="3">
    <source>
        <dbReference type="EMBL" id="KAF2437429.1"/>
    </source>
</evidence>
<evidence type="ECO:0000313" key="4">
    <source>
        <dbReference type="Proteomes" id="UP000799764"/>
    </source>
</evidence>
<keyword evidence="4" id="KW-1185">Reference proteome</keyword>
<dbReference type="Proteomes" id="UP000799764">
    <property type="component" value="Unassembled WGS sequence"/>
</dbReference>
<dbReference type="AlphaFoldDB" id="A0A9P4P6F5"/>
<reference evidence="3" key="1">
    <citation type="journal article" date="2020" name="Stud. Mycol.">
        <title>101 Dothideomycetes genomes: a test case for predicting lifestyles and emergence of pathogens.</title>
        <authorList>
            <person name="Haridas S."/>
            <person name="Albert R."/>
            <person name="Binder M."/>
            <person name="Bloem J."/>
            <person name="Labutti K."/>
            <person name="Salamov A."/>
            <person name="Andreopoulos B."/>
            <person name="Baker S."/>
            <person name="Barry K."/>
            <person name="Bills G."/>
            <person name="Bluhm B."/>
            <person name="Cannon C."/>
            <person name="Castanera R."/>
            <person name="Culley D."/>
            <person name="Daum C."/>
            <person name="Ezra D."/>
            <person name="Gonzalez J."/>
            <person name="Henrissat B."/>
            <person name="Kuo A."/>
            <person name="Liang C."/>
            <person name="Lipzen A."/>
            <person name="Lutzoni F."/>
            <person name="Magnuson J."/>
            <person name="Mondo S."/>
            <person name="Nolan M."/>
            <person name="Ohm R."/>
            <person name="Pangilinan J."/>
            <person name="Park H.-J."/>
            <person name="Ramirez L."/>
            <person name="Alfaro M."/>
            <person name="Sun H."/>
            <person name="Tritt A."/>
            <person name="Yoshinaga Y."/>
            <person name="Zwiers L.-H."/>
            <person name="Turgeon B."/>
            <person name="Goodwin S."/>
            <person name="Spatafora J."/>
            <person name="Crous P."/>
            <person name="Grigoriev I."/>
        </authorList>
    </citation>
    <scope>NUCLEOTIDE SEQUENCE</scope>
    <source>
        <strain evidence="3">CBS 690.94</strain>
    </source>
</reference>
<sequence>MATPAGSTNPAPSTTITHGLDCEQHQSPLLTQCNATTMRSTNCRRRADLTHYSPDLLPVCKQHKHKQIRPGHCQAIAECGRRCDRVGKFNPPFHLCPKHADGTNTLPCYLLKLPAELRLMIWRYVLPETISAYGSRLPGWVEQGKKNILPLLLVNRQISKEALSVAYEQVPFEVEIEANGISACGKYCSTSDTHYSISEDSSAQEHLLFGLDFIGIGLSPVLGRIRNFSITINLNVATSEPIYLGTTVGWQAITKEEFYISQTRDKLKKFVNMIRRDTEEEGASNTIRGLELRLRFGERFNWGFDEMLAMVIMAVEPFKALGGVKNPALHDILSLPTHPRRPSSDLGRFDAEYQVYKSEWQTAMLQPVGIASQAHMGPSQSVVDQSKKEFRKIEEFVIFLHDQDMAVFADDFLWVGNASTRPFANIARVVHLARIANDQFDLHGLAKIRDVLVKRWADHQERLEHKNKRLANYLLSLVKGSKKLEAFLEHKDKLTAATGQKPRNITFDWNWPELFIRRFVTKRTSPIMEEGKTYTEDREYRYFHKDGKYHSAVLKTPLFVRHTSTRE</sequence>
<evidence type="ECO:0000259" key="2">
    <source>
        <dbReference type="Pfam" id="PF26648"/>
    </source>
</evidence>